<protein>
    <recommendedName>
        <fullName evidence="4">Secreted protein</fullName>
    </recommendedName>
</protein>
<dbReference type="RefSeq" id="WP_200105199.1">
    <property type="nucleotide sequence ID" value="NZ_JAEHFV010000002.1"/>
</dbReference>
<keyword evidence="3" id="KW-1185">Reference proteome</keyword>
<keyword evidence="1" id="KW-0732">Signal</keyword>
<evidence type="ECO:0000313" key="2">
    <source>
        <dbReference type="EMBL" id="MBK0369265.1"/>
    </source>
</evidence>
<evidence type="ECO:0000313" key="3">
    <source>
        <dbReference type="Proteomes" id="UP000609172"/>
    </source>
</evidence>
<organism evidence="2 3">
    <name type="scientific">Flavobacterium agrisoli</name>
    <dbReference type="NCBI Taxonomy" id="2793066"/>
    <lineage>
        <taxon>Bacteria</taxon>
        <taxon>Pseudomonadati</taxon>
        <taxon>Bacteroidota</taxon>
        <taxon>Flavobacteriia</taxon>
        <taxon>Flavobacteriales</taxon>
        <taxon>Flavobacteriaceae</taxon>
        <taxon>Flavobacterium</taxon>
    </lineage>
</organism>
<evidence type="ECO:0000256" key="1">
    <source>
        <dbReference type="SAM" id="SignalP"/>
    </source>
</evidence>
<reference evidence="2" key="1">
    <citation type="submission" date="2020-12" db="EMBL/GenBank/DDBJ databases">
        <title>Bacterial novel species Flavobacterium sp. SE-1-e isolated from soil.</title>
        <authorList>
            <person name="Jung H.-Y."/>
        </authorList>
    </citation>
    <scope>NUCLEOTIDE SEQUENCE</scope>
    <source>
        <strain evidence="2">SE-1-e</strain>
    </source>
</reference>
<feature type="signal peptide" evidence="1">
    <location>
        <begin position="1"/>
        <end position="18"/>
    </location>
</feature>
<dbReference type="EMBL" id="JAEHFV010000002">
    <property type="protein sequence ID" value="MBK0369265.1"/>
    <property type="molecule type" value="Genomic_DNA"/>
</dbReference>
<comment type="caution">
    <text evidence="2">The sequence shown here is derived from an EMBL/GenBank/DDBJ whole genome shotgun (WGS) entry which is preliminary data.</text>
</comment>
<proteinExistence type="predicted"/>
<gene>
    <name evidence="2" type="ORF">I5M07_05380</name>
</gene>
<dbReference type="Proteomes" id="UP000609172">
    <property type="component" value="Unassembled WGS sequence"/>
</dbReference>
<dbReference type="AlphaFoldDB" id="A0A934PL27"/>
<evidence type="ECO:0008006" key="4">
    <source>
        <dbReference type="Google" id="ProtNLM"/>
    </source>
</evidence>
<feature type="chain" id="PRO_5036675750" description="Secreted protein" evidence="1">
    <location>
        <begin position="19"/>
        <end position="198"/>
    </location>
</feature>
<accession>A0A934PL27</accession>
<sequence>MKKIAFILIGLGSICSVAAQDELNKNFKPIPPKKANVEKGIPPQSQPQVIDSVAVAPNPNPLYVNPDELFKDTNKYKKESNSAGVLYRRNQFLGNFTTNSFTSTVRFRDAAFVDGDKVRVLLNDKVVSPETSLESDFESLKLDLVPGVNKIDIEALNEGFAAPNTAELQIYDDKGKAILVDQWNVGTGYKATIVIIRE</sequence>
<name>A0A934PL27_9FLAO</name>